<keyword evidence="1" id="KW-0812">Transmembrane</keyword>
<feature type="transmembrane region" description="Helical" evidence="1">
    <location>
        <begin position="97"/>
        <end position="114"/>
    </location>
</feature>
<proteinExistence type="predicted"/>
<dbReference type="OrthoDB" id="4337111at2"/>
<keyword evidence="3" id="KW-1185">Reference proteome</keyword>
<organism evidence="2 3">
    <name type="scientific">Actinomadura logoneensis</name>
    <dbReference type="NCBI Taxonomy" id="2293572"/>
    <lineage>
        <taxon>Bacteria</taxon>
        <taxon>Bacillati</taxon>
        <taxon>Actinomycetota</taxon>
        <taxon>Actinomycetes</taxon>
        <taxon>Streptosporangiales</taxon>
        <taxon>Thermomonosporaceae</taxon>
        <taxon>Actinomadura</taxon>
    </lineage>
</organism>
<dbReference type="EMBL" id="QURH01000813">
    <property type="protein sequence ID" value="RFU38394.1"/>
    <property type="molecule type" value="Genomic_DNA"/>
</dbReference>
<gene>
    <name evidence="2" type="ORF">DZF91_27940</name>
</gene>
<keyword evidence="1" id="KW-0472">Membrane</keyword>
<comment type="caution">
    <text evidence="2">The sequence shown here is derived from an EMBL/GenBank/DDBJ whole genome shotgun (WGS) entry which is preliminary data.</text>
</comment>
<keyword evidence="1" id="KW-1133">Transmembrane helix</keyword>
<evidence type="ECO:0000313" key="3">
    <source>
        <dbReference type="Proteomes" id="UP000261811"/>
    </source>
</evidence>
<evidence type="ECO:0000313" key="2">
    <source>
        <dbReference type="EMBL" id="RFU38394.1"/>
    </source>
</evidence>
<dbReference type="RefSeq" id="WP_117360116.1">
    <property type="nucleotide sequence ID" value="NZ_QURH01000813.1"/>
</dbReference>
<dbReference type="Proteomes" id="UP000261811">
    <property type="component" value="Unassembled WGS sequence"/>
</dbReference>
<dbReference type="Pfam" id="PF10823">
    <property type="entry name" value="DUF2568"/>
    <property type="match status" value="1"/>
</dbReference>
<evidence type="ECO:0000256" key="1">
    <source>
        <dbReference type="SAM" id="Phobius"/>
    </source>
</evidence>
<sequence length="116" mass="12087">MLTIAKGANLAVMFFLELGALAAVCYWGFTLDSNWAVRILAGLGAPVAMGTLWALFAAGGGENATYALHGIARAAFEIAWFGTAALALHAAAAMTPALIFAAVYAVNAILRLTWKQ</sequence>
<protein>
    <submittedName>
        <fullName evidence="2">DUF2568 domain-containing protein</fullName>
    </submittedName>
</protein>
<feature type="transmembrane region" description="Helical" evidence="1">
    <location>
        <begin position="7"/>
        <end position="29"/>
    </location>
</feature>
<dbReference type="AlphaFoldDB" id="A0A372JEX2"/>
<reference evidence="2 3" key="1">
    <citation type="submission" date="2018-08" db="EMBL/GenBank/DDBJ databases">
        <title>Actinomadura jelena sp. nov., a novel Actinomycete isolated from soil in Chad.</title>
        <authorList>
            <person name="Shi L."/>
        </authorList>
    </citation>
    <scope>NUCLEOTIDE SEQUENCE [LARGE SCALE GENOMIC DNA]</scope>
    <source>
        <strain evidence="2 3">NEAU-G17</strain>
    </source>
</reference>
<accession>A0A372JEX2</accession>
<feature type="transmembrane region" description="Helical" evidence="1">
    <location>
        <begin position="35"/>
        <end position="58"/>
    </location>
</feature>
<dbReference type="InterPro" id="IPR021214">
    <property type="entry name" value="DUF2568"/>
</dbReference>
<name>A0A372JEX2_9ACTN</name>